<evidence type="ECO:0000256" key="5">
    <source>
        <dbReference type="ARBA" id="ARBA00023315"/>
    </source>
</evidence>
<reference evidence="9" key="1">
    <citation type="journal article" date="2019" name="Int. J. Syst. Evol. Microbiol.">
        <title>The Global Catalogue of Microorganisms (GCM) 10K type strain sequencing project: providing services to taxonomists for standard genome sequencing and annotation.</title>
        <authorList>
            <consortium name="The Broad Institute Genomics Platform"/>
            <consortium name="The Broad Institute Genome Sequencing Center for Infectious Disease"/>
            <person name="Wu L."/>
            <person name="Ma J."/>
        </authorList>
    </citation>
    <scope>NUCLEOTIDE SEQUENCE [LARGE SCALE GENOMIC DNA]</scope>
    <source>
        <strain evidence="9">JCM 17342</strain>
    </source>
</reference>
<dbReference type="SUPFAM" id="SSF52151">
    <property type="entry name" value="FabD/lysophospholipase-like"/>
    <property type="match status" value="1"/>
</dbReference>
<evidence type="ECO:0000256" key="4">
    <source>
        <dbReference type="ARBA" id="ARBA00022679"/>
    </source>
</evidence>
<dbReference type="InterPro" id="IPR001227">
    <property type="entry name" value="Ac_transferase_dom_sf"/>
</dbReference>
<dbReference type="InterPro" id="IPR016036">
    <property type="entry name" value="Malonyl_transacylase_ACP-bd"/>
</dbReference>
<dbReference type="InterPro" id="IPR036736">
    <property type="entry name" value="ACP-like_sf"/>
</dbReference>
<comment type="caution">
    <text evidence="8">The sequence shown here is derived from an EMBL/GenBank/DDBJ whole genome shotgun (WGS) entry which is preliminary data.</text>
</comment>
<dbReference type="SMART" id="SM00827">
    <property type="entry name" value="PKS_AT"/>
    <property type="match status" value="1"/>
</dbReference>
<dbReference type="Pfam" id="PF00550">
    <property type="entry name" value="PP-binding"/>
    <property type="match status" value="1"/>
</dbReference>
<dbReference type="InterPro" id="IPR050858">
    <property type="entry name" value="Mal-CoA-ACP_Trans/PKS_FabD"/>
</dbReference>
<dbReference type="EMBL" id="BAABAL010000016">
    <property type="protein sequence ID" value="GAA4015001.1"/>
    <property type="molecule type" value="Genomic_DNA"/>
</dbReference>
<dbReference type="PROSITE" id="PS50075">
    <property type="entry name" value="CARRIER"/>
    <property type="match status" value="1"/>
</dbReference>
<evidence type="ECO:0000313" key="8">
    <source>
        <dbReference type="EMBL" id="GAA4015001.1"/>
    </source>
</evidence>
<keyword evidence="2" id="KW-0596">Phosphopantetheine</keyword>
<dbReference type="EC" id="2.3.1.39" evidence="1"/>
<gene>
    <name evidence="8" type="ORF">GCM10022247_42390</name>
</gene>
<proteinExistence type="predicted"/>
<dbReference type="PANTHER" id="PTHR42681:SF1">
    <property type="entry name" value="MALONYL-COA-ACYL CARRIER PROTEIN TRANSACYLASE, MITOCHONDRIAL"/>
    <property type="match status" value="1"/>
</dbReference>
<sequence>MSARTVLLFPGLGAYSTGMLRQAAGEHPEVARTFAELDRAAAEHGVPSVAQAVLRDEPRPIREMLALPTEVLQLAIFGASVVTHRVLAAAGLRPYALLGHSFGEMAALVAAGAFSLAEGVHLVCARAEALSDWEGRGAMAAIGANEAVARHLIGAMDEPDLAVGCLNAPRQTVISGPVEAIDRAGQVAKALELFYAKLHLPYASHHPSARPAVARFVGLMAGIEQKPLEHRVYSPVHGRWYTDADDLKFAIAECMVLPVRFTDAVRDLHSSGATVFVESGALNALTRCVELTVPGVRTVAPLLDPADETGGLRRALAGEADVRPQRTDTASAVVAPVAPLAPVEIPAAREPEAVVAPMMGKDAVLAKLRALYAAALEYPEDALTEKALLEAELGVDSLKQTALLSRVVEEFGLPDRPGELRVWELPSLGAIADHVMGVERVLS</sequence>
<dbReference type="InterPro" id="IPR006162">
    <property type="entry name" value="Ppantetheine_attach_site"/>
</dbReference>
<evidence type="ECO:0000256" key="6">
    <source>
        <dbReference type="ARBA" id="ARBA00048462"/>
    </source>
</evidence>
<keyword evidence="9" id="KW-1185">Reference proteome</keyword>
<dbReference type="SUPFAM" id="SSF47336">
    <property type="entry name" value="ACP-like"/>
    <property type="match status" value="1"/>
</dbReference>
<dbReference type="Gene3D" id="3.40.366.10">
    <property type="entry name" value="Malonyl-Coenzyme A Acyl Carrier Protein, domain 2"/>
    <property type="match status" value="1"/>
</dbReference>
<keyword evidence="3" id="KW-0597">Phosphoprotein</keyword>
<dbReference type="Pfam" id="PF00698">
    <property type="entry name" value="Acyl_transf_1"/>
    <property type="match status" value="1"/>
</dbReference>
<evidence type="ECO:0000256" key="3">
    <source>
        <dbReference type="ARBA" id="ARBA00022553"/>
    </source>
</evidence>
<protein>
    <recommendedName>
        <fullName evidence="1">[acyl-carrier-protein] S-malonyltransferase</fullName>
        <ecNumber evidence="1">2.3.1.39</ecNumber>
    </recommendedName>
</protein>
<dbReference type="PANTHER" id="PTHR42681">
    <property type="entry name" value="MALONYL-COA-ACYL CARRIER PROTEIN TRANSACYLASE, MITOCHONDRIAL"/>
    <property type="match status" value="1"/>
</dbReference>
<evidence type="ECO:0000256" key="2">
    <source>
        <dbReference type="ARBA" id="ARBA00022450"/>
    </source>
</evidence>
<dbReference type="InterPro" id="IPR014043">
    <property type="entry name" value="Acyl_transferase_dom"/>
</dbReference>
<evidence type="ECO:0000256" key="1">
    <source>
        <dbReference type="ARBA" id="ARBA00013258"/>
    </source>
</evidence>
<keyword evidence="4" id="KW-0808">Transferase</keyword>
<dbReference type="PROSITE" id="PS00012">
    <property type="entry name" value="PHOSPHOPANTETHEINE"/>
    <property type="match status" value="1"/>
</dbReference>
<accession>A0ABP7SR03</accession>
<name>A0ABP7SR03_9PSEU</name>
<dbReference type="InterPro" id="IPR016035">
    <property type="entry name" value="Acyl_Trfase/lysoPLipase"/>
</dbReference>
<organism evidence="8 9">
    <name type="scientific">Allokutzneria multivorans</name>
    <dbReference type="NCBI Taxonomy" id="1142134"/>
    <lineage>
        <taxon>Bacteria</taxon>
        <taxon>Bacillati</taxon>
        <taxon>Actinomycetota</taxon>
        <taxon>Actinomycetes</taxon>
        <taxon>Pseudonocardiales</taxon>
        <taxon>Pseudonocardiaceae</taxon>
        <taxon>Allokutzneria</taxon>
    </lineage>
</organism>
<dbReference type="Proteomes" id="UP001501747">
    <property type="component" value="Unassembled WGS sequence"/>
</dbReference>
<feature type="domain" description="Carrier" evidence="7">
    <location>
        <begin position="359"/>
        <end position="439"/>
    </location>
</feature>
<dbReference type="SUPFAM" id="SSF55048">
    <property type="entry name" value="Probable ACP-binding domain of malonyl-CoA ACP transacylase"/>
    <property type="match status" value="1"/>
</dbReference>
<dbReference type="RefSeq" id="WP_344877381.1">
    <property type="nucleotide sequence ID" value="NZ_BAABAL010000016.1"/>
</dbReference>
<dbReference type="Gene3D" id="1.10.1200.10">
    <property type="entry name" value="ACP-like"/>
    <property type="match status" value="1"/>
</dbReference>
<dbReference type="InterPro" id="IPR009081">
    <property type="entry name" value="PP-bd_ACP"/>
</dbReference>
<evidence type="ECO:0000313" key="9">
    <source>
        <dbReference type="Proteomes" id="UP001501747"/>
    </source>
</evidence>
<keyword evidence="5" id="KW-0012">Acyltransferase</keyword>
<comment type="catalytic activity">
    <reaction evidence="6">
        <text>holo-[ACP] + malonyl-CoA = malonyl-[ACP] + CoA</text>
        <dbReference type="Rhea" id="RHEA:41792"/>
        <dbReference type="Rhea" id="RHEA-COMP:9623"/>
        <dbReference type="Rhea" id="RHEA-COMP:9685"/>
        <dbReference type="ChEBI" id="CHEBI:57287"/>
        <dbReference type="ChEBI" id="CHEBI:57384"/>
        <dbReference type="ChEBI" id="CHEBI:64479"/>
        <dbReference type="ChEBI" id="CHEBI:78449"/>
        <dbReference type="EC" id="2.3.1.39"/>
    </reaction>
</comment>
<evidence type="ECO:0000259" key="7">
    <source>
        <dbReference type="PROSITE" id="PS50075"/>
    </source>
</evidence>